<evidence type="ECO:0000313" key="5">
    <source>
        <dbReference type="EMBL" id="TCC36301.1"/>
    </source>
</evidence>
<evidence type="ECO:0000313" key="6">
    <source>
        <dbReference type="Proteomes" id="UP000294225"/>
    </source>
</evidence>
<dbReference type="InterPro" id="IPR000873">
    <property type="entry name" value="AMP-dep_synth/lig_dom"/>
</dbReference>
<proteinExistence type="inferred from homology"/>
<organism evidence="5 6">
    <name type="scientific">Kribbella speibonae</name>
    <dbReference type="NCBI Taxonomy" id="1572660"/>
    <lineage>
        <taxon>Bacteria</taxon>
        <taxon>Bacillati</taxon>
        <taxon>Actinomycetota</taxon>
        <taxon>Actinomycetes</taxon>
        <taxon>Propionibacteriales</taxon>
        <taxon>Kribbellaceae</taxon>
        <taxon>Kribbella</taxon>
    </lineage>
</organism>
<dbReference type="SUPFAM" id="SSF56801">
    <property type="entry name" value="Acetyl-CoA synthetase-like"/>
    <property type="match status" value="1"/>
</dbReference>
<dbReference type="EMBL" id="SJKC01000003">
    <property type="protein sequence ID" value="TCC36301.1"/>
    <property type="molecule type" value="Genomic_DNA"/>
</dbReference>
<sequence>MILDELLRQAVHQHPDRPAVIESRRGVVRSITWSQLDRLTAAPSPLGPEVAKCRPILCIDLANTLDGVTRLLASLRTGLPVLPISPRTPPQERAELVQRLAATYGAVYDDNRLVVARPEHDVPCEGDYLLLTGGTTGRPVPVQGSLTLGGFPFLLRRTGWTEGLRQLVVGPLHHAAPFLHLIAGVLDRQTIVVQGVFEASKTIDMIHRRSIEWMQVTPSHLRKLLAGPGLRRDRLASLRAVVHTAGPCDAETKRNWIELLGADRIFELYGATEQIGMTIARGDEWLARPGTVGKGFLTRIRILDENLGPLPPGAVGRVFMRSGRPVTAAVEHTVDGYLSLGDLGYLDEDGYLYLTGRRQGLINVGGANVSSAEIEEVVLRLPEVADVAVIPAPDADLGQVPVALVVKHAGSGLTSDEVVRHCRALLSAYKRPRRVEFVAHLPRTETGKLQRWRLESLRTIEVET</sequence>
<dbReference type="GO" id="GO:0006631">
    <property type="term" value="P:fatty acid metabolic process"/>
    <property type="evidence" value="ECO:0007669"/>
    <property type="project" value="TreeGrafter"/>
</dbReference>
<evidence type="ECO:0000256" key="2">
    <source>
        <dbReference type="ARBA" id="ARBA00022598"/>
    </source>
</evidence>
<comment type="similarity">
    <text evidence="1">Belongs to the ATP-dependent AMP-binding enzyme family.</text>
</comment>
<dbReference type="PANTHER" id="PTHR43201:SF5">
    <property type="entry name" value="MEDIUM-CHAIN ACYL-COA LIGASE ACSF2, MITOCHONDRIAL"/>
    <property type="match status" value="1"/>
</dbReference>
<dbReference type="AlphaFoldDB" id="A0A4R0IR99"/>
<dbReference type="Pfam" id="PF00501">
    <property type="entry name" value="AMP-binding"/>
    <property type="match status" value="1"/>
</dbReference>
<feature type="domain" description="AMP-binding enzyme C-terminal" evidence="4">
    <location>
        <begin position="373"/>
        <end position="448"/>
    </location>
</feature>
<dbReference type="PANTHER" id="PTHR43201">
    <property type="entry name" value="ACYL-COA SYNTHETASE"/>
    <property type="match status" value="1"/>
</dbReference>
<dbReference type="Proteomes" id="UP000294225">
    <property type="component" value="Unassembled WGS sequence"/>
</dbReference>
<name>A0A4R0IR99_9ACTN</name>
<protein>
    <submittedName>
        <fullName evidence="5">Uncharacterized protein</fullName>
    </submittedName>
</protein>
<comment type="caution">
    <text evidence="5">The sequence shown here is derived from an EMBL/GenBank/DDBJ whole genome shotgun (WGS) entry which is preliminary data.</text>
</comment>
<dbReference type="InterPro" id="IPR045851">
    <property type="entry name" value="AMP-bd_C_sf"/>
</dbReference>
<evidence type="ECO:0000256" key="1">
    <source>
        <dbReference type="ARBA" id="ARBA00006432"/>
    </source>
</evidence>
<gene>
    <name evidence="5" type="ORF">E0H92_26985</name>
</gene>
<dbReference type="Gene3D" id="3.40.50.12780">
    <property type="entry name" value="N-terminal domain of ligase-like"/>
    <property type="match status" value="1"/>
</dbReference>
<dbReference type="InterPro" id="IPR042099">
    <property type="entry name" value="ANL_N_sf"/>
</dbReference>
<dbReference type="InterPro" id="IPR025110">
    <property type="entry name" value="AMP-bd_C"/>
</dbReference>
<dbReference type="GO" id="GO:0031956">
    <property type="term" value="F:medium-chain fatty acid-CoA ligase activity"/>
    <property type="evidence" value="ECO:0007669"/>
    <property type="project" value="TreeGrafter"/>
</dbReference>
<evidence type="ECO:0000259" key="4">
    <source>
        <dbReference type="Pfam" id="PF13193"/>
    </source>
</evidence>
<keyword evidence="2" id="KW-0436">Ligase</keyword>
<dbReference type="RefSeq" id="WP_131498127.1">
    <property type="nucleotide sequence ID" value="NZ_SJKC01000003.1"/>
</dbReference>
<reference evidence="5 6" key="1">
    <citation type="submission" date="2019-02" db="EMBL/GenBank/DDBJ databases">
        <title>Kribbella capetownensis sp. nov. and Kribbella speibonae sp. nov., isolated from soil.</title>
        <authorList>
            <person name="Curtis S.M."/>
            <person name="Norton I."/>
            <person name="Everest G.J."/>
            <person name="Meyers P.R."/>
        </authorList>
    </citation>
    <scope>NUCLEOTIDE SEQUENCE [LARGE SCALE GENOMIC DNA]</scope>
    <source>
        <strain evidence="5 6">YM55</strain>
    </source>
</reference>
<feature type="domain" description="AMP-dependent synthetase/ligase" evidence="3">
    <location>
        <begin position="128"/>
        <end position="322"/>
    </location>
</feature>
<dbReference type="Pfam" id="PF13193">
    <property type="entry name" value="AMP-binding_C"/>
    <property type="match status" value="1"/>
</dbReference>
<evidence type="ECO:0000259" key="3">
    <source>
        <dbReference type="Pfam" id="PF00501"/>
    </source>
</evidence>
<dbReference type="Gene3D" id="3.30.300.30">
    <property type="match status" value="1"/>
</dbReference>
<accession>A0A4R0IR99</accession>